<keyword evidence="2" id="KW-1185">Reference proteome</keyword>
<proteinExistence type="predicted"/>
<evidence type="ECO:0000313" key="2">
    <source>
        <dbReference type="Proteomes" id="UP000269396"/>
    </source>
</evidence>
<dbReference type="AlphaFoldDB" id="A0A183PYK8"/>
<evidence type="ECO:0000313" key="1">
    <source>
        <dbReference type="EMBL" id="VDP79856.1"/>
    </source>
</evidence>
<organism evidence="1 2">
    <name type="scientific">Schistosoma mattheei</name>
    <dbReference type="NCBI Taxonomy" id="31246"/>
    <lineage>
        <taxon>Eukaryota</taxon>
        <taxon>Metazoa</taxon>
        <taxon>Spiralia</taxon>
        <taxon>Lophotrochozoa</taxon>
        <taxon>Platyhelminthes</taxon>
        <taxon>Trematoda</taxon>
        <taxon>Digenea</taxon>
        <taxon>Strigeidida</taxon>
        <taxon>Schistosomatoidea</taxon>
        <taxon>Schistosomatidae</taxon>
        <taxon>Schistosoma</taxon>
    </lineage>
</organism>
<reference evidence="1 2" key="1">
    <citation type="submission" date="2018-11" db="EMBL/GenBank/DDBJ databases">
        <authorList>
            <consortium name="Pathogen Informatics"/>
        </authorList>
    </citation>
    <scope>NUCLEOTIDE SEQUENCE [LARGE SCALE GENOMIC DNA]</scope>
    <source>
        <strain>Denwood</strain>
        <strain evidence="2">Zambia</strain>
    </source>
</reference>
<protein>
    <submittedName>
        <fullName evidence="1">Uncharacterized protein</fullName>
    </submittedName>
</protein>
<name>A0A183PYK8_9TREM</name>
<accession>A0A183PYK8</accession>
<dbReference type="EMBL" id="UZAL01042315">
    <property type="protein sequence ID" value="VDP79856.1"/>
    <property type="molecule type" value="Genomic_DNA"/>
</dbReference>
<dbReference type="Proteomes" id="UP000269396">
    <property type="component" value="Unassembled WGS sequence"/>
</dbReference>
<sequence>MQRGRKHTRHSCCVSCEETSGDSRNFSVPCILISFWI</sequence>
<gene>
    <name evidence="1" type="ORF">SMTD_LOCUS19444</name>
</gene>